<sequence>MTDGTPPGGSEERGGATPAEGGGDSDTNGSQLSHRRERLSAFLDREGLDAVWFGKPNSFAWLTGGSNVVDRDADVGVAAAGYHREKGFVVVTTNIEADRLADEEVPAAFEVESTPWYESSLSSAVADATPGDGAADFDVPGLDSLDASRLRRPLSAGDIERYRALGRDVATALERVAVELQPDDTESEVASGLRVALSARGIEAPVVLVGGAERAQSYRHYTPSRAELGGYALLSVTAERGGRYASATRTVAFDNAPEWLDDRHHKAMRVEATALAATVRASGGSGGSANDSGSDDGNGDAGDVFDAIADAYDHLGEPGEWRSHHQGGAAGFAGREWVATPDGDERVDTPMAYAYNPTVRGAKSEDTVLVTGDGLEVLTRTGEWPTRTVSSRRGEVTIERHAVRRLGGE</sequence>
<dbReference type="InterPro" id="IPR029149">
    <property type="entry name" value="Creatin/AminoP/Spt16_N"/>
</dbReference>
<feature type="region of interest" description="Disordered" evidence="1">
    <location>
        <begin position="1"/>
        <end position="36"/>
    </location>
</feature>
<feature type="region of interest" description="Disordered" evidence="1">
    <location>
        <begin position="280"/>
        <end position="302"/>
    </location>
</feature>
<dbReference type="SUPFAM" id="SSF55920">
    <property type="entry name" value="Creatinase/aminopeptidase"/>
    <property type="match status" value="1"/>
</dbReference>
<gene>
    <name evidence="2" type="ORF">GCM10008995_14650</name>
</gene>
<reference evidence="2" key="1">
    <citation type="journal article" date="2014" name="Int. J. Syst. Evol. Microbiol.">
        <title>Complete genome sequence of Corynebacterium casei LMG S-19264T (=DSM 44701T), isolated from a smear-ripened cheese.</title>
        <authorList>
            <consortium name="US DOE Joint Genome Institute (JGI-PGF)"/>
            <person name="Walter F."/>
            <person name="Albersmeier A."/>
            <person name="Kalinowski J."/>
            <person name="Ruckert C."/>
        </authorList>
    </citation>
    <scope>NUCLEOTIDE SEQUENCE</scope>
    <source>
        <strain evidence="2">JCM 14359</strain>
    </source>
</reference>
<evidence type="ECO:0000256" key="1">
    <source>
        <dbReference type="SAM" id="MobiDB-lite"/>
    </source>
</evidence>
<evidence type="ECO:0000313" key="3">
    <source>
        <dbReference type="Proteomes" id="UP000653099"/>
    </source>
</evidence>
<dbReference type="InterPro" id="IPR050659">
    <property type="entry name" value="Peptidase_M24B"/>
</dbReference>
<dbReference type="PANTHER" id="PTHR46112:SF2">
    <property type="entry name" value="XAA-PRO AMINOPEPTIDASE P-RELATED"/>
    <property type="match status" value="1"/>
</dbReference>
<accession>A0A830EMP5</accession>
<name>A0A830EMP5_9EURY</name>
<proteinExistence type="predicted"/>
<organism evidence="2 3">
    <name type="scientific">Halobellus salinus</name>
    <dbReference type="NCBI Taxonomy" id="931585"/>
    <lineage>
        <taxon>Archaea</taxon>
        <taxon>Methanobacteriati</taxon>
        <taxon>Methanobacteriota</taxon>
        <taxon>Stenosarchaea group</taxon>
        <taxon>Halobacteria</taxon>
        <taxon>Halobacteriales</taxon>
        <taxon>Haloferacaceae</taxon>
        <taxon>Halobellus</taxon>
    </lineage>
</organism>
<keyword evidence="3" id="KW-1185">Reference proteome</keyword>
<dbReference type="EMBL" id="BMOC01000007">
    <property type="protein sequence ID" value="GGJ05906.1"/>
    <property type="molecule type" value="Genomic_DNA"/>
</dbReference>
<dbReference type="InterPro" id="IPR036005">
    <property type="entry name" value="Creatinase/aminopeptidase-like"/>
</dbReference>
<dbReference type="PANTHER" id="PTHR46112">
    <property type="entry name" value="AMINOPEPTIDASE"/>
    <property type="match status" value="1"/>
</dbReference>
<dbReference type="SUPFAM" id="SSF53092">
    <property type="entry name" value="Creatinase/prolidase N-terminal domain"/>
    <property type="match status" value="1"/>
</dbReference>
<protein>
    <submittedName>
        <fullName evidence="2">Peptidase M24</fullName>
    </submittedName>
</protein>
<dbReference type="CDD" id="cd01066">
    <property type="entry name" value="APP_MetAP"/>
    <property type="match status" value="1"/>
</dbReference>
<evidence type="ECO:0000313" key="2">
    <source>
        <dbReference type="EMBL" id="GGJ05906.1"/>
    </source>
</evidence>
<dbReference type="Proteomes" id="UP000653099">
    <property type="component" value="Unassembled WGS sequence"/>
</dbReference>
<dbReference type="AlphaFoldDB" id="A0A830EMP5"/>
<reference evidence="2" key="2">
    <citation type="submission" date="2020-09" db="EMBL/GenBank/DDBJ databases">
        <authorList>
            <person name="Sun Q."/>
            <person name="Ohkuma M."/>
        </authorList>
    </citation>
    <scope>NUCLEOTIDE SEQUENCE</scope>
    <source>
        <strain evidence="2">JCM 14359</strain>
    </source>
</reference>
<dbReference type="Gene3D" id="3.90.230.10">
    <property type="entry name" value="Creatinase/methionine aminopeptidase superfamily"/>
    <property type="match status" value="1"/>
</dbReference>
<comment type="caution">
    <text evidence="2">The sequence shown here is derived from an EMBL/GenBank/DDBJ whole genome shotgun (WGS) entry which is preliminary data.</text>
</comment>
<dbReference type="RefSeq" id="WP_229663777.1">
    <property type="nucleotide sequence ID" value="NZ_BMOC01000007.1"/>
</dbReference>